<reference evidence="4" key="1">
    <citation type="submission" date="2015-07" db="EMBL/GenBank/DDBJ databases">
        <title>Nocardia seriolae U-1 whole genome shotgun sequence.</title>
        <authorList>
            <person name="Imajoh M."/>
            <person name="Fukumoto Y."/>
            <person name="Sukeda M."/>
            <person name="Yamane J."/>
            <person name="Yamasaki K."/>
            <person name="Shimizu M."/>
            <person name="Ohnishi K."/>
            <person name="Oshima S."/>
        </authorList>
    </citation>
    <scope>NUCLEOTIDE SEQUENCE [LARGE SCALE GENOMIC DNA]</scope>
    <source>
        <strain evidence="4">U-1</strain>
    </source>
</reference>
<feature type="region of interest" description="Disordered" evidence="1">
    <location>
        <begin position="1"/>
        <end position="71"/>
    </location>
</feature>
<proteinExistence type="predicted"/>
<organism evidence="3 4">
    <name type="scientific">Nocardia seriolae</name>
    <dbReference type="NCBI Taxonomy" id="37332"/>
    <lineage>
        <taxon>Bacteria</taxon>
        <taxon>Bacillati</taxon>
        <taxon>Actinomycetota</taxon>
        <taxon>Actinomycetes</taxon>
        <taxon>Mycobacteriales</taxon>
        <taxon>Nocardiaceae</taxon>
        <taxon>Nocardia</taxon>
    </lineage>
</organism>
<evidence type="ECO:0000313" key="3">
    <source>
        <dbReference type="EMBL" id="GAP30944.1"/>
    </source>
</evidence>
<sequence>MIDRIDEVPEADSVEQSIPAYPADDALDSDSEITEVPAGDNGWTASEGDLVEQSIPVPLDDDRDESAGSDY</sequence>
<evidence type="ECO:0000256" key="1">
    <source>
        <dbReference type="SAM" id="MobiDB-lite"/>
    </source>
</evidence>
<gene>
    <name evidence="2" type="ORF">NS506_00081</name>
    <name evidence="3" type="ORF">NSK11_contig00099-0008</name>
</gene>
<evidence type="ECO:0000313" key="4">
    <source>
        <dbReference type="Proteomes" id="UP000037179"/>
    </source>
</evidence>
<reference evidence="2 5" key="3">
    <citation type="submission" date="2016-10" db="EMBL/GenBank/DDBJ databases">
        <title>Genome sequence of Nocardia seriolae strain EM150506, isolated from Anguila japonica.</title>
        <authorList>
            <person name="Han H.-J."/>
        </authorList>
    </citation>
    <scope>NUCLEOTIDE SEQUENCE [LARGE SCALE GENOMIC DNA]</scope>
    <source>
        <strain evidence="2 5">EM150506</strain>
    </source>
</reference>
<dbReference type="KEGG" id="nsr:NS506_00081"/>
<dbReference type="EMBL" id="CP017839">
    <property type="protein sequence ID" value="APA94168.1"/>
    <property type="molecule type" value="Genomic_DNA"/>
</dbReference>
<accession>A0A0B8NAZ0</accession>
<dbReference type="RefSeq" id="WP_033089541.1">
    <property type="nucleotide sequence ID" value="NZ_AP017900.1"/>
</dbReference>
<protein>
    <submittedName>
        <fullName evidence="3">Uncharacterized protein</fullName>
    </submittedName>
</protein>
<reference evidence="3 4" key="2">
    <citation type="journal article" date="2016" name="Genome Announc.">
        <title>Draft Genome Sequence of Erythromycin- and Oxytetracycline-Sensitive Nocardia seriolae Strain U-1 (NBRC 110359).</title>
        <authorList>
            <person name="Imajoh M."/>
            <person name="Sukeda M."/>
            <person name="Shimizu M."/>
            <person name="Yamane J."/>
            <person name="Ohnishi K."/>
            <person name="Oshima S."/>
        </authorList>
    </citation>
    <scope>NUCLEOTIDE SEQUENCE [LARGE SCALE GENOMIC DNA]</scope>
    <source>
        <strain evidence="3 4">U-1</strain>
    </source>
</reference>
<dbReference type="EMBL" id="BBYQ01000099">
    <property type="protein sequence ID" value="GAP30944.1"/>
    <property type="molecule type" value="Genomic_DNA"/>
</dbReference>
<dbReference type="GeneID" id="93372045"/>
<name>A0A0B8NAZ0_9NOCA</name>
<dbReference type="OrthoDB" id="4555474at2"/>
<evidence type="ECO:0000313" key="2">
    <source>
        <dbReference type="EMBL" id="APA94168.1"/>
    </source>
</evidence>
<evidence type="ECO:0000313" key="5">
    <source>
        <dbReference type="Proteomes" id="UP000180166"/>
    </source>
</evidence>
<dbReference type="Proteomes" id="UP000037179">
    <property type="component" value="Unassembled WGS sequence"/>
</dbReference>
<keyword evidence="4" id="KW-1185">Reference proteome</keyword>
<dbReference type="AlphaFoldDB" id="A0A0B8NAZ0"/>
<dbReference type="Proteomes" id="UP000180166">
    <property type="component" value="Chromosome"/>
</dbReference>